<evidence type="ECO:0000313" key="1">
    <source>
        <dbReference type="EMBL" id="MFC4134209.1"/>
    </source>
</evidence>
<sequence>MSSADLDSSTPYPVTARRSTARRLVLLLVAFALIVGLPGAAAAAYAFRSDRHSIVLPPMPTPSPKPTIPTSVGDTTALRMLVVRDGVAAALTKLAGALLAHDQETYLQVATSPGATAMLRRQYRNLTAMRASVYRVNAGALLGGDKPGQWKVALNIDVCFVRPDCVAVRVVEPSVWQDTADGPRLIALSPSKTGSHAYENTHPWELADLYVAIGPRTMVAATASLRGRLPAALAAAEQGAAKADQYAVGGRMPDRYRVYLASKGEWKTWFGGQRAKWAIGYSISTGPFSAEVVLNSAEISASYLPGVMRHELTHTASAYGTYYWSNNWWLIEGYAEAAEHGLTWDATSVTRRFVDSGWNGKLPGISPADNASVAAANGRYGVAFLAVYRLEQRFGRAALVDFVNRVLRTGQTPASAAPLSFHAGWATVQADLIRFIKRY</sequence>
<gene>
    <name evidence="1" type="ORF">ACFOZ4_26665</name>
</gene>
<reference evidence="2" key="1">
    <citation type="journal article" date="2019" name="Int. J. Syst. Evol. Microbiol.">
        <title>The Global Catalogue of Microorganisms (GCM) 10K type strain sequencing project: providing services to taxonomists for standard genome sequencing and annotation.</title>
        <authorList>
            <consortium name="The Broad Institute Genomics Platform"/>
            <consortium name="The Broad Institute Genome Sequencing Center for Infectious Disease"/>
            <person name="Wu L."/>
            <person name="Ma J."/>
        </authorList>
    </citation>
    <scope>NUCLEOTIDE SEQUENCE [LARGE SCALE GENOMIC DNA]</scope>
    <source>
        <strain evidence="2">CGMCC 4.7289</strain>
    </source>
</reference>
<dbReference type="RefSeq" id="WP_253761611.1">
    <property type="nucleotide sequence ID" value="NZ_JAMZDZ010000001.1"/>
</dbReference>
<name>A0ABV8LUH4_9ACTN</name>
<dbReference type="EMBL" id="JBHSAY010000015">
    <property type="protein sequence ID" value="MFC4134209.1"/>
    <property type="molecule type" value="Genomic_DNA"/>
</dbReference>
<proteinExistence type="predicted"/>
<protein>
    <recommendedName>
        <fullName evidence="3">Basic secretory peptidase family protein</fullName>
    </recommendedName>
</protein>
<organism evidence="1 2">
    <name type="scientific">Hamadaea flava</name>
    <dbReference type="NCBI Taxonomy" id="1742688"/>
    <lineage>
        <taxon>Bacteria</taxon>
        <taxon>Bacillati</taxon>
        <taxon>Actinomycetota</taxon>
        <taxon>Actinomycetes</taxon>
        <taxon>Micromonosporales</taxon>
        <taxon>Micromonosporaceae</taxon>
        <taxon>Hamadaea</taxon>
    </lineage>
</organism>
<accession>A0ABV8LUH4</accession>
<evidence type="ECO:0008006" key="3">
    <source>
        <dbReference type="Google" id="ProtNLM"/>
    </source>
</evidence>
<evidence type="ECO:0000313" key="2">
    <source>
        <dbReference type="Proteomes" id="UP001595816"/>
    </source>
</evidence>
<keyword evidence="2" id="KW-1185">Reference proteome</keyword>
<dbReference type="Proteomes" id="UP001595816">
    <property type="component" value="Unassembled WGS sequence"/>
</dbReference>
<comment type="caution">
    <text evidence="1">The sequence shown here is derived from an EMBL/GenBank/DDBJ whole genome shotgun (WGS) entry which is preliminary data.</text>
</comment>